<dbReference type="EMBL" id="JANJYJ010000003">
    <property type="protein sequence ID" value="KAK3222179.1"/>
    <property type="molecule type" value="Genomic_DNA"/>
</dbReference>
<evidence type="ECO:0000313" key="4">
    <source>
        <dbReference type="Proteomes" id="UP001281410"/>
    </source>
</evidence>
<dbReference type="Pfam" id="PF00076">
    <property type="entry name" value="RRM_1"/>
    <property type="match status" value="1"/>
</dbReference>
<evidence type="ECO:0000313" key="3">
    <source>
        <dbReference type="EMBL" id="KAK3222179.1"/>
    </source>
</evidence>
<proteinExistence type="predicted"/>
<evidence type="ECO:0000259" key="2">
    <source>
        <dbReference type="PROSITE" id="PS50102"/>
    </source>
</evidence>
<dbReference type="Proteomes" id="UP001281410">
    <property type="component" value="Unassembled WGS sequence"/>
</dbReference>
<dbReference type="SMART" id="SM00360">
    <property type="entry name" value="RRM"/>
    <property type="match status" value="1"/>
</dbReference>
<dbReference type="InterPro" id="IPR000504">
    <property type="entry name" value="RRM_dom"/>
</dbReference>
<feature type="domain" description="RRM" evidence="2">
    <location>
        <begin position="44"/>
        <end position="121"/>
    </location>
</feature>
<evidence type="ECO:0000256" key="1">
    <source>
        <dbReference type="PROSITE-ProRule" id="PRU00176"/>
    </source>
</evidence>
<dbReference type="PANTHER" id="PTHR34427">
    <property type="entry name" value="DUF4283 DOMAIN PROTEIN"/>
    <property type="match status" value="1"/>
</dbReference>
<protein>
    <recommendedName>
        <fullName evidence="2">RRM domain-containing protein</fullName>
    </recommendedName>
</protein>
<organism evidence="3 4">
    <name type="scientific">Dipteronia sinensis</name>
    <dbReference type="NCBI Taxonomy" id="43782"/>
    <lineage>
        <taxon>Eukaryota</taxon>
        <taxon>Viridiplantae</taxon>
        <taxon>Streptophyta</taxon>
        <taxon>Embryophyta</taxon>
        <taxon>Tracheophyta</taxon>
        <taxon>Spermatophyta</taxon>
        <taxon>Magnoliopsida</taxon>
        <taxon>eudicotyledons</taxon>
        <taxon>Gunneridae</taxon>
        <taxon>Pentapetalae</taxon>
        <taxon>rosids</taxon>
        <taxon>malvids</taxon>
        <taxon>Sapindales</taxon>
        <taxon>Sapindaceae</taxon>
        <taxon>Hippocastanoideae</taxon>
        <taxon>Acereae</taxon>
        <taxon>Dipteronia</taxon>
    </lineage>
</organism>
<keyword evidence="4" id="KW-1185">Reference proteome</keyword>
<dbReference type="SUPFAM" id="SSF54928">
    <property type="entry name" value="RNA-binding domain, RBD"/>
    <property type="match status" value="1"/>
</dbReference>
<name>A0AAE0ARE1_9ROSI</name>
<dbReference type="InterPro" id="IPR012677">
    <property type="entry name" value="Nucleotide-bd_a/b_plait_sf"/>
</dbReference>
<accession>A0AAE0ARE1</accession>
<keyword evidence="1" id="KW-0694">RNA-binding</keyword>
<gene>
    <name evidence="3" type="ORF">Dsin_009204</name>
</gene>
<dbReference type="PROSITE" id="PS50102">
    <property type="entry name" value="RRM"/>
    <property type="match status" value="1"/>
</dbReference>
<comment type="caution">
    <text evidence="3">The sequence shown here is derived from an EMBL/GenBank/DDBJ whole genome shotgun (WGS) entry which is preliminary data.</text>
</comment>
<dbReference type="CDD" id="cd00590">
    <property type="entry name" value="RRM_SF"/>
    <property type="match status" value="1"/>
</dbReference>
<dbReference type="PANTHER" id="PTHR34427:SF5">
    <property type="entry name" value="DUF4283 DOMAIN-CONTAINING PROTEIN"/>
    <property type="match status" value="1"/>
</dbReference>
<dbReference type="AlphaFoldDB" id="A0AAE0ARE1"/>
<dbReference type="Gene3D" id="3.30.70.330">
    <property type="match status" value="1"/>
</dbReference>
<reference evidence="3" key="1">
    <citation type="journal article" date="2023" name="Plant J.">
        <title>Genome sequences and population genomics provide insights into the demographic history, inbreeding, and mutation load of two 'living fossil' tree species of Dipteronia.</title>
        <authorList>
            <person name="Feng Y."/>
            <person name="Comes H.P."/>
            <person name="Chen J."/>
            <person name="Zhu S."/>
            <person name="Lu R."/>
            <person name="Zhang X."/>
            <person name="Li P."/>
            <person name="Qiu J."/>
            <person name="Olsen K.M."/>
            <person name="Qiu Y."/>
        </authorList>
    </citation>
    <scope>NUCLEOTIDE SEQUENCE</scope>
    <source>
        <strain evidence="3">NBL</strain>
    </source>
</reference>
<sequence>MMREKVSVRSPWSFGFGGNRFEDSEGQGVRKHFPGRKDFRENLVSIFIDNVNPKVDVACLWGIFKVFGSVRDVFLSIQKRSRLRFYAFIRFDSLEEASRVAKKVDGMHVYGWPIRAKIAEHGWKSRNNPGFRRKDARQVVKEMSRRSSDSRWSDDNQTDHRSFAEALKGPSPLFNDRTKDKVEKRFSVKWEKHRSNDRWLTRCAIGVLKDFSSVSQVNRRLANRDFTFSSSYLGEKNVLWSFASEVEKEGFIMNMFFWEDCFTSMSRWSDAWTPKRKIVWVNMYGVPMSYWDESFFLMLGNQIGVSLCLDNDTASRKRLDKGGREDFSSSSDCGSDAGISCMVDYLLGLLDSTPQLPRTFEPERSKGCSKEPPTALTNEDDVIEGVGRIDSKRTTYYEKSDNIAASPKSLNFNSIIACHKDTSGEKRTVDKGKSTWVRKSKVKSLPLSGSNAKLVIDKKRGQVSKSIAHEGYSTSSSDSNGSMGFLLHSKLLKGECSNVVKDYGLENDGPISRWAASKRLEFSEKEPGEFSKYMAEEISLGGGVVAPKEISGIIVDLTVDRVPGAQMN</sequence>
<dbReference type="InterPro" id="IPR035979">
    <property type="entry name" value="RBD_domain_sf"/>
</dbReference>
<dbReference type="GO" id="GO:0003723">
    <property type="term" value="F:RNA binding"/>
    <property type="evidence" value="ECO:0007669"/>
    <property type="project" value="UniProtKB-UniRule"/>
</dbReference>